<sequence>MRRLPPVTLKMPDGAPFTPDWRRYAVTVVAMLHDSNCHVCRAHCRLYAAAKERLAEWDANLLLVWRGSKVPNGCEGVLDESGAARRAWLDGDAAGVLLVDRNGVVVRHWNASGKGFPSVEEVLAAVKHAVLQCPE</sequence>
<name>A0A2H5XBN2_9BACT</name>
<dbReference type="Proteomes" id="UP000236173">
    <property type="component" value="Unassembled WGS sequence"/>
</dbReference>
<evidence type="ECO:0008006" key="3">
    <source>
        <dbReference type="Google" id="ProtNLM"/>
    </source>
</evidence>
<dbReference type="EMBL" id="BEHT01000013">
    <property type="protein sequence ID" value="GBC98598.1"/>
    <property type="molecule type" value="Genomic_DNA"/>
</dbReference>
<gene>
    <name evidence="1" type="ORF">HRbin17_01112</name>
</gene>
<protein>
    <recommendedName>
        <fullName evidence="3">Thioredoxin domain-containing protein</fullName>
    </recommendedName>
</protein>
<dbReference type="InterPro" id="IPR036249">
    <property type="entry name" value="Thioredoxin-like_sf"/>
</dbReference>
<accession>A0A2H5XBN2</accession>
<evidence type="ECO:0000313" key="2">
    <source>
        <dbReference type="Proteomes" id="UP000236173"/>
    </source>
</evidence>
<reference evidence="2" key="1">
    <citation type="submission" date="2017-09" db="EMBL/GenBank/DDBJ databases">
        <title>Metaegenomics of thermophilic ammonia-oxidizing enrichment culture.</title>
        <authorList>
            <person name="Kato S."/>
            <person name="Suzuki K."/>
        </authorList>
    </citation>
    <scope>NUCLEOTIDE SEQUENCE [LARGE SCALE GENOMIC DNA]</scope>
</reference>
<evidence type="ECO:0000313" key="1">
    <source>
        <dbReference type="EMBL" id="GBC98598.1"/>
    </source>
</evidence>
<proteinExistence type="predicted"/>
<organism evidence="1 2">
    <name type="scientific">Candidatus Fervidibacter japonicus</name>
    <dbReference type="NCBI Taxonomy" id="2035412"/>
    <lineage>
        <taxon>Bacteria</taxon>
        <taxon>Candidatus Fervidibacterota</taxon>
        <taxon>Candidatus Fervidibacter</taxon>
    </lineage>
</organism>
<comment type="caution">
    <text evidence="1">The sequence shown here is derived from an EMBL/GenBank/DDBJ whole genome shotgun (WGS) entry which is preliminary data.</text>
</comment>
<dbReference type="SUPFAM" id="SSF52833">
    <property type="entry name" value="Thioredoxin-like"/>
    <property type="match status" value="1"/>
</dbReference>
<dbReference type="AlphaFoldDB" id="A0A2H5XBN2"/>